<keyword evidence="2" id="KW-1185">Reference proteome</keyword>
<sequence>MTDTIYIVLAVFRPNRDFLAAQLASIAAQDHADTRLVAVIADRTSGPLVEELAAAAGITARHLHVPGETLDAVRAFEAGLSEALFLAQKEAVGTAFFAL</sequence>
<feature type="non-terminal residue" evidence="1">
    <location>
        <position position="99"/>
    </location>
</feature>
<evidence type="ECO:0000313" key="2">
    <source>
        <dbReference type="Proteomes" id="UP001597413"/>
    </source>
</evidence>
<reference evidence="2" key="1">
    <citation type="journal article" date="2019" name="Int. J. Syst. Evol. Microbiol.">
        <title>The Global Catalogue of Microorganisms (GCM) 10K type strain sequencing project: providing services to taxonomists for standard genome sequencing and annotation.</title>
        <authorList>
            <consortium name="The Broad Institute Genomics Platform"/>
            <consortium name="The Broad Institute Genome Sequencing Center for Infectious Disease"/>
            <person name="Wu L."/>
            <person name="Ma J."/>
        </authorList>
    </citation>
    <scope>NUCLEOTIDE SEQUENCE [LARGE SCALE GENOMIC DNA]</scope>
    <source>
        <strain evidence="2">CCUG 55131</strain>
    </source>
</reference>
<protein>
    <submittedName>
        <fullName evidence="1">Glycosyl transferase family 1</fullName>
    </submittedName>
</protein>
<accession>A0ABW5A482</accession>
<name>A0ABW5A482_9RHOB</name>
<proteinExistence type="predicted"/>
<keyword evidence="1" id="KW-0808">Transferase</keyword>
<comment type="caution">
    <text evidence="1">The sequence shown here is derived from an EMBL/GenBank/DDBJ whole genome shotgun (WGS) entry which is preliminary data.</text>
</comment>
<dbReference type="EMBL" id="JBHUIX010000003">
    <property type="protein sequence ID" value="MFD2173087.1"/>
    <property type="molecule type" value="Genomic_DNA"/>
</dbReference>
<dbReference type="GO" id="GO:0016740">
    <property type="term" value="F:transferase activity"/>
    <property type="evidence" value="ECO:0007669"/>
    <property type="project" value="UniProtKB-KW"/>
</dbReference>
<dbReference type="Proteomes" id="UP001597413">
    <property type="component" value="Unassembled WGS sequence"/>
</dbReference>
<gene>
    <name evidence="1" type="ORF">ACFSM0_03165</name>
</gene>
<organism evidence="1 2">
    <name type="scientific">Rhodobacter lacus</name>
    <dbReference type="NCBI Taxonomy" id="1641972"/>
    <lineage>
        <taxon>Bacteria</taxon>
        <taxon>Pseudomonadati</taxon>
        <taxon>Pseudomonadota</taxon>
        <taxon>Alphaproteobacteria</taxon>
        <taxon>Rhodobacterales</taxon>
        <taxon>Rhodobacter group</taxon>
        <taxon>Rhodobacter</taxon>
    </lineage>
</organism>
<evidence type="ECO:0000313" key="1">
    <source>
        <dbReference type="EMBL" id="MFD2173087.1"/>
    </source>
</evidence>